<comment type="caution">
    <text evidence="1">The sequence shown here is derived from an EMBL/GenBank/DDBJ whole genome shotgun (WGS) entry which is preliminary data.</text>
</comment>
<dbReference type="AlphaFoldDB" id="X0YN46"/>
<feature type="non-terminal residue" evidence="1">
    <location>
        <position position="1"/>
    </location>
</feature>
<evidence type="ECO:0000313" key="1">
    <source>
        <dbReference type="EMBL" id="GAG49898.1"/>
    </source>
</evidence>
<dbReference type="EMBL" id="BARS01051919">
    <property type="protein sequence ID" value="GAG49898.1"/>
    <property type="molecule type" value="Genomic_DNA"/>
</dbReference>
<accession>X0YN46</accession>
<organism evidence="1">
    <name type="scientific">marine sediment metagenome</name>
    <dbReference type="NCBI Taxonomy" id="412755"/>
    <lineage>
        <taxon>unclassified sequences</taxon>
        <taxon>metagenomes</taxon>
        <taxon>ecological metagenomes</taxon>
    </lineage>
</organism>
<reference evidence="1" key="1">
    <citation type="journal article" date="2014" name="Front. Microbiol.">
        <title>High frequency of phylogenetically diverse reductive dehalogenase-homologous genes in deep subseafloor sedimentary metagenomes.</title>
        <authorList>
            <person name="Kawai M."/>
            <person name="Futagami T."/>
            <person name="Toyoda A."/>
            <person name="Takaki Y."/>
            <person name="Nishi S."/>
            <person name="Hori S."/>
            <person name="Arai W."/>
            <person name="Tsubouchi T."/>
            <person name="Morono Y."/>
            <person name="Uchiyama I."/>
            <person name="Ito T."/>
            <person name="Fujiyama A."/>
            <person name="Inagaki F."/>
            <person name="Takami H."/>
        </authorList>
    </citation>
    <scope>NUCLEOTIDE SEQUENCE</scope>
    <source>
        <strain evidence="1">Expedition CK06-06</strain>
    </source>
</reference>
<sequence>EIGRKLNINNSFAWYLVNKREVLDKSELKKAKKIVNHWNKYSLKSSVLTQQTIQAFELLGLDLPTQNK</sequence>
<protein>
    <submittedName>
        <fullName evidence="1">Uncharacterized protein</fullName>
    </submittedName>
</protein>
<gene>
    <name evidence="1" type="ORF">S01H1_77265</name>
</gene>
<proteinExistence type="predicted"/>
<name>X0YN46_9ZZZZ</name>